<dbReference type="InterPro" id="IPR016024">
    <property type="entry name" value="ARM-type_fold"/>
</dbReference>
<dbReference type="InterPro" id="IPR000719">
    <property type="entry name" value="Prot_kinase_dom"/>
</dbReference>
<evidence type="ECO:0000259" key="9">
    <source>
        <dbReference type="PROSITE" id="PS50011"/>
    </source>
</evidence>
<dbReference type="OMA" id="MDSTEAM"/>
<dbReference type="InterPro" id="IPR056597">
    <property type="entry name" value="ARM_LRRK2"/>
</dbReference>
<keyword evidence="2" id="KW-0723">Serine/threonine-protein kinase</keyword>
<dbReference type="PROSITE" id="PS00108">
    <property type="entry name" value="PROTEIN_KINASE_ST"/>
    <property type="match status" value="1"/>
</dbReference>
<keyword evidence="11" id="KW-1185">Reference proteome</keyword>
<dbReference type="InterPro" id="IPR011989">
    <property type="entry name" value="ARM-like"/>
</dbReference>
<comment type="catalytic activity">
    <reaction evidence="8">
        <text>L-seryl-[protein] + ATP = O-phospho-L-seryl-[protein] + ADP + H(+)</text>
        <dbReference type="Rhea" id="RHEA:17989"/>
        <dbReference type="Rhea" id="RHEA-COMP:9863"/>
        <dbReference type="Rhea" id="RHEA-COMP:11604"/>
        <dbReference type="ChEBI" id="CHEBI:15378"/>
        <dbReference type="ChEBI" id="CHEBI:29999"/>
        <dbReference type="ChEBI" id="CHEBI:30616"/>
        <dbReference type="ChEBI" id="CHEBI:83421"/>
        <dbReference type="ChEBI" id="CHEBI:456216"/>
        <dbReference type="EC" id="2.7.11.1"/>
    </reaction>
</comment>
<keyword evidence="3" id="KW-0808">Transferase</keyword>
<dbReference type="GO" id="GO:0004674">
    <property type="term" value="F:protein serine/threonine kinase activity"/>
    <property type="evidence" value="ECO:0007669"/>
    <property type="project" value="UniProtKB-KW"/>
</dbReference>
<dbReference type="Pfam" id="PF00069">
    <property type="entry name" value="Pkinase"/>
    <property type="match status" value="1"/>
</dbReference>
<dbReference type="HOGENOM" id="CLU_013402_0_0_1"/>
<evidence type="ECO:0000256" key="1">
    <source>
        <dbReference type="ARBA" id="ARBA00012513"/>
    </source>
</evidence>
<dbReference type="EC" id="2.7.11.1" evidence="1"/>
<protein>
    <recommendedName>
        <fullName evidence="1">non-specific serine/threonine protein kinase</fullName>
        <ecNumber evidence="1">2.7.11.1</ecNumber>
    </recommendedName>
</protein>
<dbReference type="PROSITE" id="PS50011">
    <property type="entry name" value="PROTEIN_KINASE_DOM"/>
    <property type="match status" value="1"/>
</dbReference>
<evidence type="ECO:0000313" key="10">
    <source>
        <dbReference type="EMBL" id="ESP03243.1"/>
    </source>
</evidence>
<dbReference type="GeneID" id="20250551"/>
<dbReference type="GO" id="GO:0005524">
    <property type="term" value="F:ATP binding"/>
    <property type="evidence" value="ECO:0007669"/>
    <property type="project" value="UniProtKB-KW"/>
</dbReference>
<dbReference type="SMART" id="SM00220">
    <property type="entry name" value="S_TKc"/>
    <property type="match status" value="1"/>
</dbReference>
<dbReference type="InterPro" id="IPR008271">
    <property type="entry name" value="Ser/Thr_kinase_AS"/>
</dbReference>
<dbReference type="Gene3D" id="1.10.510.10">
    <property type="entry name" value="Transferase(Phosphotransferase) domain 1"/>
    <property type="match status" value="1"/>
</dbReference>
<dbReference type="SUPFAM" id="SSF56112">
    <property type="entry name" value="Protein kinase-like (PK-like)"/>
    <property type="match status" value="1"/>
</dbReference>
<sequence>MESYNILESLGKGAQGSVYLAECKDEPGSKYVLKKIECHDESEANEAYREALELQKLHHPYICSYKDFYVTWDKSTSSMFLCIVMQYYLNSDLQTVIKSYQDKKDKIEESTVKKYLGEIIEALIFVHKKGVIHRDLKPSNIFLQDNQTLCLADFGVATVMADACTNTRNTLCEKSDIWAVGCILFELCTTFLYDENQVKEKLKEIKESPLVLEDVFEEIAECFSGDLIRLIREMLKHSHEKRKTTIELLENSYIKQCLELSDIYMIDKKRRQEESGSTVSALSQESQGLLSILEHIAKSIDHEVQVRDGLQQLIGLTDKDTGVLLDDRSKKLVAMAMKNNINDKDIQIAGCSVLNNLVLKAEGEDILFSSEIISVISFAMKQHINCEELQQKAVTLLMSMSANATASEVMGEVGCINNILSAVTTFPDNTDLVSTCCSVLWYLAVDENNLQICSNQQALKQVCKSLEKHISSPDVCESAAAAIISLSLDDAVLDYVNEIDCVGHLIRAISTHVRHPKVVKNSCMALTGLVESDEECAYRVLTSEDNEGHCGIPVIIKAYNQHKDNAEVVESMVNLIVQLANYDDVNAELRYLSVGPTVLSEVYKRFKPTRTSYLLGLSY</sequence>
<organism evidence="10 11">
    <name type="scientific">Lottia gigantea</name>
    <name type="common">Giant owl limpet</name>
    <dbReference type="NCBI Taxonomy" id="225164"/>
    <lineage>
        <taxon>Eukaryota</taxon>
        <taxon>Metazoa</taxon>
        <taxon>Spiralia</taxon>
        <taxon>Lophotrochozoa</taxon>
        <taxon>Mollusca</taxon>
        <taxon>Gastropoda</taxon>
        <taxon>Patellogastropoda</taxon>
        <taxon>Lottioidea</taxon>
        <taxon>Lottiidae</taxon>
        <taxon>Lottia</taxon>
    </lineage>
</organism>
<gene>
    <name evidence="10" type="ORF">LOTGIDRAFT_237772</name>
</gene>
<evidence type="ECO:0000256" key="6">
    <source>
        <dbReference type="ARBA" id="ARBA00022840"/>
    </source>
</evidence>
<dbReference type="Pfam" id="PF23744">
    <property type="entry name" value="ARM_LRRK2"/>
    <property type="match status" value="1"/>
</dbReference>
<feature type="domain" description="Protein kinase" evidence="9">
    <location>
        <begin position="4"/>
        <end position="254"/>
    </location>
</feature>
<evidence type="ECO:0000256" key="3">
    <source>
        <dbReference type="ARBA" id="ARBA00022679"/>
    </source>
</evidence>
<keyword evidence="4" id="KW-0547">Nucleotide-binding</keyword>
<evidence type="ECO:0000313" key="11">
    <source>
        <dbReference type="Proteomes" id="UP000030746"/>
    </source>
</evidence>
<dbReference type="InterPro" id="IPR011009">
    <property type="entry name" value="Kinase-like_dom_sf"/>
</dbReference>
<evidence type="ECO:0000256" key="7">
    <source>
        <dbReference type="ARBA" id="ARBA00047899"/>
    </source>
</evidence>
<comment type="catalytic activity">
    <reaction evidence="7">
        <text>L-threonyl-[protein] + ATP = O-phospho-L-threonyl-[protein] + ADP + H(+)</text>
        <dbReference type="Rhea" id="RHEA:46608"/>
        <dbReference type="Rhea" id="RHEA-COMP:11060"/>
        <dbReference type="Rhea" id="RHEA-COMP:11605"/>
        <dbReference type="ChEBI" id="CHEBI:15378"/>
        <dbReference type="ChEBI" id="CHEBI:30013"/>
        <dbReference type="ChEBI" id="CHEBI:30616"/>
        <dbReference type="ChEBI" id="CHEBI:61977"/>
        <dbReference type="ChEBI" id="CHEBI:456216"/>
        <dbReference type="EC" id="2.7.11.1"/>
    </reaction>
</comment>
<evidence type="ECO:0000256" key="5">
    <source>
        <dbReference type="ARBA" id="ARBA00022777"/>
    </source>
</evidence>
<accession>V4AZT0</accession>
<proteinExistence type="predicted"/>
<dbReference type="Proteomes" id="UP000030746">
    <property type="component" value="Unassembled WGS sequence"/>
</dbReference>
<dbReference type="RefSeq" id="XP_009046042.1">
    <property type="nucleotide sequence ID" value="XM_009047794.1"/>
</dbReference>
<keyword evidence="5" id="KW-0418">Kinase</keyword>
<evidence type="ECO:0000256" key="2">
    <source>
        <dbReference type="ARBA" id="ARBA00022527"/>
    </source>
</evidence>
<dbReference type="Gene3D" id="1.25.10.10">
    <property type="entry name" value="Leucine-rich Repeat Variant"/>
    <property type="match status" value="1"/>
</dbReference>
<dbReference type="KEGG" id="lgi:LOTGIDRAFT_237772"/>
<dbReference type="CTD" id="20250551"/>
<dbReference type="OrthoDB" id="248923at2759"/>
<name>V4AZT0_LOTGI</name>
<dbReference type="SUPFAM" id="SSF48371">
    <property type="entry name" value="ARM repeat"/>
    <property type="match status" value="1"/>
</dbReference>
<evidence type="ECO:0000256" key="8">
    <source>
        <dbReference type="ARBA" id="ARBA00048679"/>
    </source>
</evidence>
<keyword evidence="6" id="KW-0067">ATP-binding</keyword>
<dbReference type="PANTHER" id="PTHR24363:SF0">
    <property type="entry name" value="SERINE_THREONINE KINASE LIKE DOMAIN CONTAINING 1"/>
    <property type="match status" value="1"/>
</dbReference>
<dbReference type="PANTHER" id="PTHR24363">
    <property type="entry name" value="SERINE/THREONINE PROTEIN KINASE"/>
    <property type="match status" value="1"/>
</dbReference>
<dbReference type="AlphaFoldDB" id="V4AZT0"/>
<evidence type="ECO:0000256" key="4">
    <source>
        <dbReference type="ARBA" id="ARBA00022741"/>
    </source>
</evidence>
<reference evidence="10 11" key="1">
    <citation type="journal article" date="2013" name="Nature">
        <title>Insights into bilaterian evolution from three spiralian genomes.</title>
        <authorList>
            <person name="Simakov O."/>
            <person name="Marletaz F."/>
            <person name="Cho S.J."/>
            <person name="Edsinger-Gonzales E."/>
            <person name="Havlak P."/>
            <person name="Hellsten U."/>
            <person name="Kuo D.H."/>
            <person name="Larsson T."/>
            <person name="Lv J."/>
            <person name="Arendt D."/>
            <person name="Savage R."/>
            <person name="Osoegawa K."/>
            <person name="de Jong P."/>
            <person name="Grimwood J."/>
            <person name="Chapman J.A."/>
            <person name="Shapiro H."/>
            <person name="Aerts A."/>
            <person name="Otillar R.P."/>
            <person name="Terry A.Y."/>
            <person name="Boore J.L."/>
            <person name="Grigoriev I.V."/>
            <person name="Lindberg D.R."/>
            <person name="Seaver E.C."/>
            <person name="Weisblat D.A."/>
            <person name="Putnam N.H."/>
            <person name="Rokhsar D.S."/>
        </authorList>
    </citation>
    <scope>NUCLEOTIDE SEQUENCE [LARGE SCALE GENOMIC DNA]</scope>
</reference>
<dbReference type="EMBL" id="KB200071">
    <property type="protein sequence ID" value="ESP03243.1"/>
    <property type="molecule type" value="Genomic_DNA"/>
</dbReference>